<evidence type="ECO:0000313" key="2">
    <source>
        <dbReference type="EMBL" id="KAK4212684.1"/>
    </source>
</evidence>
<evidence type="ECO:0000259" key="1">
    <source>
        <dbReference type="Pfam" id="PF00149"/>
    </source>
</evidence>
<dbReference type="PANTHER" id="PTHR12905">
    <property type="entry name" value="METALLOPHOSPHOESTERASE"/>
    <property type="match status" value="1"/>
</dbReference>
<dbReference type="InterPro" id="IPR029052">
    <property type="entry name" value="Metallo-depent_PP-like"/>
</dbReference>
<proteinExistence type="predicted"/>
<dbReference type="EMBL" id="MU858122">
    <property type="protein sequence ID" value="KAK4212684.1"/>
    <property type="molecule type" value="Genomic_DNA"/>
</dbReference>
<dbReference type="InterPro" id="IPR051693">
    <property type="entry name" value="UPF0046_metallophosphoest"/>
</dbReference>
<dbReference type="SUPFAM" id="SSF56300">
    <property type="entry name" value="Metallo-dependent phosphatases"/>
    <property type="match status" value="1"/>
</dbReference>
<accession>A0AAN6Y553</accession>
<dbReference type="InterPro" id="IPR004843">
    <property type="entry name" value="Calcineurin-like_PHP"/>
</dbReference>
<gene>
    <name evidence="2" type="ORF">QBC37DRAFT_317679</name>
</gene>
<dbReference type="Gene3D" id="3.60.21.10">
    <property type="match status" value="1"/>
</dbReference>
<protein>
    <submittedName>
        <fullName evidence="2">Phosphoesterase</fullName>
    </submittedName>
</protein>
<dbReference type="AlphaFoldDB" id="A0AAN6Y553"/>
<dbReference type="Proteomes" id="UP001301769">
    <property type="component" value="Unassembled WGS sequence"/>
</dbReference>
<feature type="domain" description="Calcineurin-like phosphoesterase" evidence="1">
    <location>
        <begin position="48"/>
        <end position="250"/>
    </location>
</feature>
<sequence length="332" mass="37965">MQSQPLTSIKTRGRRRRRLTAALLDLHENYLKSSSSRKQPKEAKNPIKIVCISDTHNTQPVIPPGDILIHSGDLTENGSFDEVQAGISWLSSQPHRHKFLIAGNHDVLLDDAFLEKYPTRRYGQTKTRHDLDWGTVEYLQDAWTTIEIPVLRNEDDRPCSASPLNQTSTRKITIFGSPRTPKYGVSAFQYTDEEGERNWSSKEETVILITHGPPNLYLDKRDFHRAGCPYLLDAIYKLRPRLHVFGHIHNAYGVQEDVVLDRVRQAHDDVMIGWGGIRTIVLMLFFGIWERLRGHISFGKKRDRGRVTTFVNASIVAGMDNHLQNEPIVVEI</sequence>
<reference evidence="2" key="1">
    <citation type="journal article" date="2023" name="Mol. Phylogenet. Evol.">
        <title>Genome-scale phylogeny and comparative genomics of the fungal order Sordariales.</title>
        <authorList>
            <person name="Hensen N."/>
            <person name="Bonometti L."/>
            <person name="Westerberg I."/>
            <person name="Brannstrom I.O."/>
            <person name="Guillou S."/>
            <person name="Cros-Aarteil S."/>
            <person name="Calhoun S."/>
            <person name="Haridas S."/>
            <person name="Kuo A."/>
            <person name="Mondo S."/>
            <person name="Pangilinan J."/>
            <person name="Riley R."/>
            <person name="LaButti K."/>
            <person name="Andreopoulos B."/>
            <person name="Lipzen A."/>
            <person name="Chen C."/>
            <person name="Yan M."/>
            <person name="Daum C."/>
            <person name="Ng V."/>
            <person name="Clum A."/>
            <person name="Steindorff A."/>
            <person name="Ohm R.A."/>
            <person name="Martin F."/>
            <person name="Silar P."/>
            <person name="Natvig D.O."/>
            <person name="Lalanne C."/>
            <person name="Gautier V."/>
            <person name="Ament-Velasquez S.L."/>
            <person name="Kruys A."/>
            <person name="Hutchinson M.I."/>
            <person name="Powell A.J."/>
            <person name="Barry K."/>
            <person name="Miller A.N."/>
            <person name="Grigoriev I.V."/>
            <person name="Debuchy R."/>
            <person name="Gladieux P."/>
            <person name="Hiltunen Thoren M."/>
            <person name="Johannesson H."/>
        </authorList>
    </citation>
    <scope>NUCLEOTIDE SEQUENCE</scope>
    <source>
        <strain evidence="2">PSN293</strain>
    </source>
</reference>
<dbReference type="GO" id="GO:0016787">
    <property type="term" value="F:hydrolase activity"/>
    <property type="evidence" value="ECO:0007669"/>
    <property type="project" value="InterPro"/>
</dbReference>
<dbReference type="Pfam" id="PF00149">
    <property type="entry name" value="Metallophos"/>
    <property type="match status" value="1"/>
</dbReference>
<dbReference type="PANTHER" id="PTHR12905:SF0">
    <property type="entry name" value="CALCINEURIN-LIKE PHOSPHOESTERASE DOMAIN-CONTAINING PROTEIN"/>
    <property type="match status" value="1"/>
</dbReference>
<comment type="caution">
    <text evidence="2">The sequence shown here is derived from an EMBL/GenBank/DDBJ whole genome shotgun (WGS) entry which is preliminary data.</text>
</comment>
<reference evidence="2" key="2">
    <citation type="submission" date="2023-05" db="EMBL/GenBank/DDBJ databases">
        <authorList>
            <consortium name="Lawrence Berkeley National Laboratory"/>
            <person name="Steindorff A."/>
            <person name="Hensen N."/>
            <person name="Bonometti L."/>
            <person name="Westerberg I."/>
            <person name="Brannstrom I.O."/>
            <person name="Guillou S."/>
            <person name="Cros-Aarteil S."/>
            <person name="Calhoun S."/>
            <person name="Haridas S."/>
            <person name="Kuo A."/>
            <person name="Mondo S."/>
            <person name="Pangilinan J."/>
            <person name="Riley R."/>
            <person name="Labutti K."/>
            <person name="Andreopoulos B."/>
            <person name="Lipzen A."/>
            <person name="Chen C."/>
            <person name="Yanf M."/>
            <person name="Daum C."/>
            <person name="Ng V."/>
            <person name="Clum A."/>
            <person name="Ohm R."/>
            <person name="Martin F."/>
            <person name="Silar P."/>
            <person name="Natvig D."/>
            <person name="Lalanne C."/>
            <person name="Gautier V."/>
            <person name="Ament-Velasquez S.L."/>
            <person name="Kruys A."/>
            <person name="Hutchinson M.I."/>
            <person name="Powell A.J."/>
            <person name="Barry K."/>
            <person name="Miller A.N."/>
            <person name="Grigoriev I.V."/>
            <person name="Debuchy R."/>
            <person name="Gladieux P."/>
            <person name="Thoren M.H."/>
            <person name="Johannesson H."/>
        </authorList>
    </citation>
    <scope>NUCLEOTIDE SEQUENCE</scope>
    <source>
        <strain evidence="2">PSN293</strain>
    </source>
</reference>
<evidence type="ECO:0000313" key="3">
    <source>
        <dbReference type="Proteomes" id="UP001301769"/>
    </source>
</evidence>
<organism evidence="2 3">
    <name type="scientific">Rhypophila decipiens</name>
    <dbReference type="NCBI Taxonomy" id="261697"/>
    <lineage>
        <taxon>Eukaryota</taxon>
        <taxon>Fungi</taxon>
        <taxon>Dikarya</taxon>
        <taxon>Ascomycota</taxon>
        <taxon>Pezizomycotina</taxon>
        <taxon>Sordariomycetes</taxon>
        <taxon>Sordariomycetidae</taxon>
        <taxon>Sordariales</taxon>
        <taxon>Naviculisporaceae</taxon>
        <taxon>Rhypophila</taxon>
    </lineage>
</organism>
<keyword evidence="3" id="KW-1185">Reference proteome</keyword>
<dbReference type="CDD" id="cd07379">
    <property type="entry name" value="MPP_239FB"/>
    <property type="match status" value="1"/>
</dbReference>
<name>A0AAN6Y553_9PEZI</name>